<dbReference type="CDD" id="cd00082">
    <property type="entry name" value="HisKA"/>
    <property type="match status" value="1"/>
</dbReference>
<evidence type="ECO:0000256" key="4">
    <source>
        <dbReference type="ARBA" id="ARBA00022475"/>
    </source>
</evidence>
<keyword evidence="7 14" id="KW-0812">Transmembrane</keyword>
<dbReference type="AlphaFoldDB" id="A0A0U3IMH0"/>
<evidence type="ECO:0000256" key="2">
    <source>
        <dbReference type="ARBA" id="ARBA00004651"/>
    </source>
</evidence>
<dbReference type="InterPro" id="IPR036097">
    <property type="entry name" value="HisK_dim/P_sf"/>
</dbReference>
<evidence type="ECO:0000256" key="7">
    <source>
        <dbReference type="ARBA" id="ARBA00022692"/>
    </source>
</evidence>
<sequence>MVRGISLFLSDCQSKLARFARTLSLSQRVKATFIASFSVFCLLSLLVIFAATKGTEDYIFEKQLSRVVTQFSQNYAQRHTFLFPEGIVAYARFADVPPLLAEYIGSTTPGVFELAHPGEQDFHYAVARMPDNTLYYFIYDVNEVEISENLERMMMQIIFSSFTLFILLFFVIFHLVLKRSLAPMFTLIEQVKKSDGSSDARFINEYKYEDDEIGLLNKTLADYAQRIEAFVQREREFTSFASHELRTPVTVIKGANELLKLYSEREPALAKPLARLERAVNSMEDMITVLLELAREDKTGQAAQAKLATVVEEVLLAFQCQADKNGKTLFLIASSPNSQSITRVNGLIVIGNLVRNAIQHSTEADIELCVTDSTFSVSNTLQPEQSAHVSEFFSGTEQGYGLGKIIVERVCRQQNWQYTQRIEGSQICVTIDFSG</sequence>
<dbReference type="PROSITE" id="PS50109">
    <property type="entry name" value="HIS_KIN"/>
    <property type="match status" value="1"/>
</dbReference>
<keyword evidence="13 14" id="KW-0472">Membrane</keyword>
<evidence type="ECO:0000256" key="9">
    <source>
        <dbReference type="ARBA" id="ARBA00022777"/>
    </source>
</evidence>
<evidence type="ECO:0000256" key="10">
    <source>
        <dbReference type="ARBA" id="ARBA00022840"/>
    </source>
</evidence>
<dbReference type="PANTHER" id="PTHR45528:SF1">
    <property type="entry name" value="SENSOR HISTIDINE KINASE CPXA"/>
    <property type="match status" value="1"/>
</dbReference>
<dbReference type="InterPro" id="IPR005467">
    <property type="entry name" value="His_kinase_dom"/>
</dbReference>
<dbReference type="InterPro" id="IPR036890">
    <property type="entry name" value="HATPase_C_sf"/>
</dbReference>
<dbReference type="InterPro" id="IPR050398">
    <property type="entry name" value="HssS/ArlS-like"/>
</dbReference>
<dbReference type="GO" id="GO:0005524">
    <property type="term" value="F:ATP binding"/>
    <property type="evidence" value="ECO:0007669"/>
    <property type="project" value="UniProtKB-KW"/>
</dbReference>
<evidence type="ECO:0000256" key="6">
    <source>
        <dbReference type="ARBA" id="ARBA00022679"/>
    </source>
</evidence>
<dbReference type="KEGG" id="prr:AT705_17165"/>
<organism evidence="16 17">
    <name type="scientific">Pseudoalteromonas rubra</name>
    <dbReference type="NCBI Taxonomy" id="43658"/>
    <lineage>
        <taxon>Bacteria</taxon>
        <taxon>Pseudomonadati</taxon>
        <taxon>Pseudomonadota</taxon>
        <taxon>Gammaproteobacteria</taxon>
        <taxon>Alteromonadales</taxon>
        <taxon>Pseudoalteromonadaceae</taxon>
        <taxon>Pseudoalteromonas</taxon>
    </lineage>
</organism>
<name>A0A0U3IMH0_9GAMM</name>
<dbReference type="Gene3D" id="1.10.287.130">
    <property type="match status" value="1"/>
</dbReference>
<keyword evidence="11 14" id="KW-1133">Transmembrane helix</keyword>
<reference evidence="16 17" key="1">
    <citation type="submission" date="2015-12" db="EMBL/GenBank/DDBJ databases">
        <title>Complete genome sequence of Pseudoalteromonas rubra SCSIO 6842, harboring a conjugative plasmid.</title>
        <authorList>
            <person name="Li B."/>
            <person name="Wang X."/>
        </authorList>
    </citation>
    <scope>NUCLEOTIDE SEQUENCE [LARGE SCALE GENOMIC DNA]</scope>
    <source>
        <strain evidence="16 17">SCSIO 6842</strain>
    </source>
</reference>
<protein>
    <recommendedName>
        <fullName evidence="3">histidine kinase</fullName>
        <ecNumber evidence="3">2.7.13.3</ecNumber>
    </recommendedName>
</protein>
<keyword evidence="5" id="KW-0597">Phosphoprotein</keyword>
<keyword evidence="10" id="KW-0067">ATP-binding</keyword>
<dbReference type="Gene3D" id="3.30.565.10">
    <property type="entry name" value="Histidine kinase-like ATPase, C-terminal domain"/>
    <property type="match status" value="1"/>
</dbReference>
<evidence type="ECO:0000313" key="17">
    <source>
        <dbReference type="Proteomes" id="UP000069015"/>
    </source>
</evidence>
<keyword evidence="8" id="KW-0547">Nucleotide-binding</keyword>
<keyword evidence="9" id="KW-0418">Kinase</keyword>
<evidence type="ECO:0000313" key="16">
    <source>
        <dbReference type="EMBL" id="ALU44508.1"/>
    </source>
</evidence>
<evidence type="ECO:0000256" key="11">
    <source>
        <dbReference type="ARBA" id="ARBA00022989"/>
    </source>
</evidence>
<keyword evidence="4" id="KW-1003">Cell membrane</keyword>
<evidence type="ECO:0000256" key="14">
    <source>
        <dbReference type="SAM" id="Phobius"/>
    </source>
</evidence>
<gene>
    <name evidence="16" type="ORF">AT705_17165</name>
</gene>
<dbReference type="EC" id="2.7.13.3" evidence="3"/>
<accession>A0A0U3IMH0</accession>
<evidence type="ECO:0000256" key="8">
    <source>
        <dbReference type="ARBA" id="ARBA00022741"/>
    </source>
</evidence>
<feature type="domain" description="Histidine kinase" evidence="15">
    <location>
        <begin position="240"/>
        <end position="435"/>
    </location>
</feature>
<dbReference type="EMBL" id="CP013611">
    <property type="protein sequence ID" value="ALU44508.1"/>
    <property type="molecule type" value="Genomic_DNA"/>
</dbReference>
<dbReference type="SMART" id="SM00388">
    <property type="entry name" value="HisKA"/>
    <property type="match status" value="1"/>
</dbReference>
<evidence type="ECO:0000256" key="12">
    <source>
        <dbReference type="ARBA" id="ARBA00023012"/>
    </source>
</evidence>
<keyword evidence="6" id="KW-0808">Transferase</keyword>
<feature type="transmembrane region" description="Helical" evidence="14">
    <location>
        <begin position="157"/>
        <end position="177"/>
    </location>
</feature>
<evidence type="ECO:0000256" key="3">
    <source>
        <dbReference type="ARBA" id="ARBA00012438"/>
    </source>
</evidence>
<dbReference type="Proteomes" id="UP000069015">
    <property type="component" value="Chromosome 1"/>
</dbReference>
<dbReference type="SUPFAM" id="SSF55874">
    <property type="entry name" value="ATPase domain of HSP90 chaperone/DNA topoisomerase II/histidine kinase"/>
    <property type="match status" value="1"/>
</dbReference>
<dbReference type="InterPro" id="IPR003661">
    <property type="entry name" value="HisK_dim/P_dom"/>
</dbReference>
<comment type="subcellular location">
    <subcellularLocation>
        <location evidence="2">Cell membrane</location>
        <topology evidence="2">Multi-pass membrane protein</topology>
    </subcellularLocation>
</comment>
<evidence type="ECO:0000259" key="15">
    <source>
        <dbReference type="PROSITE" id="PS50109"/>
    </source>
</evidence>
<proteinExistence type="predicted"/>
<comment type="catalytic activity">
    <reaction evidence="1">
        <text>ATP + protein L-histidine = ADP + protein N-phospho-L-histidine.</text>
        <dbReference type="EC" id="2.7.13.3"/>
    </reaction>
</comment>
<evidence type="ECO:0000256" key="5">
    <source>
        <dbReference type="ARBA" id="ARBA00022553"/>
    </source>
</evidence>
<evidence type="ECO:0000256" key="13">
    <source>
        <dbReference type="ARBA" id="ARBA00023136"/>
    </source>
</evidence>
<dbReference type="GO" id="GO:0000155">
    <property type="term" value="F:phosphorelay sensor kinase activity"/>
    <property type="evidence" value="ECO:0007669"/>
    <property type="project" value="InterPro"/>
</dbReference>
<feature type="transmembrane region" description="Helical" evidence="14">
    <location>
        <begin position="31"/>
        <end position="51"/>
    </location>
</feature>
<evidence type="ECO:0000256" key="1">
    <source>
        <dbReference type="ARBA" id="ARBA00000085"/>
    </source>
</evidence>
<dbReference type="Pfam" id="PF00512">
    <property type="entry name" value="HisKA"/>
    <property type="match status" value="1"/>
</dbReference>
<dbReference type="PANTHER" id="PTHR45528">
    <property type="entry name" value="SENSOR HISTIDINE KINASE CPXA"/>
    <property type="match status" value="1"/>
</dbReference>
<dbReference type="SUPFAM" id="SSF47384">
    <property type="entry name" value="Homodimeric domain of signal transducing histidine kinase"/>
    <property type="match status" value="1"/>
</dbReference>
<keyword evidence="12" id="KW-0902">Two-component regulatory system</keyword>
<dbReference type="GO" id="GO:0005886">
    <property type="term" value="C:plasma membrane"/>
    <property type="evidence" value="ECO:0007669"/>
    <property type="project" value="UniProtKB-SubCell"/>
</dbReference>